<keyword evidence="15" id="KW-1185">Reference proteome</keyword>
<dbReference type="GO" id="GO:0015891">
    <property type="term" value="P:siderophore transport"/>
    <property type="evidence" value="ECO:0007669"/>
    <property type="project" value="InterPro"/>
</dbReference>
<dbReference type="PANTHER" id="PTHR32552">
    <property type="entry name" value="FERRICHROME IRON RECEPTOR-RELATED"/>
    <property type="match status" value="1"/>
</dbReference>
<dbReference type="PATRIC" id="fig|34073.19.peg.4274"/>
<dbReference type="InterPro" id="IPR010105">
    <property type="entry name" value="TonB_sidphr_rcpt"/>
</dbReference>
<evidence type="ECO:0000256" key="3">
    <source>
        <dbReference type="ARBA" id="ARBA00022448"/>
    </source>
</evidence>
<keyword evidence="8 14" id="KW-0675">Receptor</keyword>
<sequence length="738" mass="79532">MILKCISRIAPPFARFFLRVLLASSDAAPALPFSMHKFFLATPLALAVTLSHAQATDPAADARGQLGTVTVESSSTTGFVANTVEAGTFRGANIMDVPATVNTVTRDVLELQGAASIYEALRNTAGVTRQQNGGDTFDQLVIRGIAVENRTNYRLNGSLAIPNISEIPMENKERVEVLKGASALYYGFTTPAGIVNLVTKRAGSAPVSTVGLTFDDRGSAQALVDLGRQFGDQKQYGLRINAAGGRIGSNIDDVDGHRRFVSAAFDWRVNSRLTLKADIENYRKRITEQAGITRLAAVNGVIALPAVPNPDKLLGPPWAVFDAEVTNTQLRADYSLGDNWALTVEAGHSEAERDRRLASFGNYNVLTGAGRITGNDQSLKQTSDLLRTELFGSFSTGSVQHELTLGAARSKKTQDPIFQRNYGGASTVQNLYNPVSIGYLPLTARPTRPTTGAQESEELGLYALDRITFSPQWQLVAGLRRTHYESTQGASATIPSIAYDVRKTTPLAALSYKFTPALVAYVSYAQGVEEGEIAPAGTANQNAHMPPGVSKQKEIGLRWLTDGGMLLSGALFDIERPGAYTNSANTFVADGRQRYRGLEVSAQGRLTRELAWQLSAQSLDAEFRGINVQYNGKMPENTARQTASAFFSYDIAAVPGLSVNAGAYYTGRRPVDDLNQAFIGGNTIFGLGARYVTQLVGKRTLWQVNVDNVADKRYWAAAGTRLAVGAPRSIKATLKVDL</sequence>
<evidence type="ECO:0000256" key="5">
    <source>
        <dbReference type="ARBA" id="ARBA00022692"/>
    </source>
</evidence>
<dbReference type="Gene3D" id="2.170.130.10">
    <property type="entry name" value="TonB-dependent receptor, plug domain"/>
    <property type="match status" value="1"/>
</dbReference>
<dbReference type="SUPFAM" id="SSF56935">
    <property type="entry name" value="Porins"/>
    <property type="match status" value="1"/>
</dbReference>
<evidence type="ECO:0000313" key="14">
    <source>
        <dbReference type="EMBL" id="KLN54532.1"/>
    </source>
</evidence>
<dbReference type="GO" id="GO:0009279">
    <property type="term" value="C:cell outer membrane"/>
    <property type="evidence" value="ECO:0007669"/>
    <property type="project" value="UniProtKB-SubCell"/>
</dbReference>
<name>A0A0H2M1E6_VARPD</name>
<dbReference type="InterPro" id="IPR037066">
    <property type="entry name" value="Plug_dom_sf"/>
</dbReference>
<evidence type="ECO:0000256" key="4">
    <source>
        <dbReference type="ARBA" id="ARBA00022452"/>
    </source>
</evidence>
<evidence type="ECO:0000256" key="1">
    <source>
        <dbReference type="ARBA" id="ARBA00004571"/>
    </source>
</evidence>
<reference evidence="14 15" key="1">
    <citation type="submission" date="2015-03" db="EMBL/GenBank/DDBJ databases">
        <title>Genome sequence of Variovorax paradoxus TBEA6.</title>
        <authorList>
            <person name="Poehlein A."/>
            <person name="Schuldes J."/>
            <person name="Wuebbeler J.H."/>
            <person name="Hiessl S."/>
            <person name="Steinbuechel A."/>
            <person name="Daniel R."/>
        </authorList>
    </citation>
    <scope>NUCLEOTIDE SEQUENCE [LARGE SCALE GENOMIC DNA]</scope>
    <source>
        <strain evidence="14 15">TBEA6</strain>
    </source>
</reference>
<evidence type="ECO:0000256" key="10">
    <source>
        <dbReference type="PROSITE-ProRule" id="PRU01360"/>
    </source>
</evidence>
<dbReference type="GO" id="GO:0038023">
    <property type="term" value="F:signaling receptor activity"/>
    <property type="evidence" value="ECO:0007669"/>
    <property type="project" value="InterPro"/>
</dbReference>
<evidence type="ECO:0000256" key="8">
    <source>
        <dbReference type="ARBA" id="ARBA00023170"/>
    </source>
</evidence>
<keyword evidence="5 10" id="KW-0812">Transmembrane</keyword>
<dbReference type="AlphaFoldDB" id="A0A0H2M1E6"/>
<evidence type="ECO:0000256" key="11">
    <source>
        <dbReference type="RuleBase" id="RU003357"/>
    </source>
</evidence>
<comment type="similarity">
    <text evidence="2 10 11">Belongs to the TonB-dependent receptor family.</text>
</comment>
<comment type="caution">
    <text evidence="14">The sequence shown here is derived from an EMBL/GenBank/DDBJ whole genome shotgun (WGS) entry which is preliminary data.</text>
</comment>
<dbReference type="PROSITE" id="PS52016">
    <property type="entry name" value="TONB_DEPENDENT_REC_3"/>
    <property type="match status" value="1"/>
</dbReference>
<keyword evidence="4 10" id="KW-1134">Transmembrane beta strand</keyword>
<evidence type="ECO:0000259" key="12">
    <source>
        <dbReference type="Pfam" id="PF00593"/>
    </source>
</evidence>
<keyword evidence="6 11" id="KW-0798">TonB box</keyword>
<comment type="subcellular location">
    <subcellularLocation>
        <location evidence="1 10">Cell outer membrane</location>
        <topology evidence="1 10">Multi-pass membrane protein</topology>
    </subcellularLocation>
</comment>
<dbReference type="InterPro" id="IPR036942">
    <property type="entry name" value="Beta-barrel_TonB_sf"/>
</dbReference>
<dbReference type="GO" id="GO:0015344">
    <property type="term" value="F:siderophore uptake transmembrane transporter activity"/>
    <property type="evidence" value="ECO:0007669"/>
    <property type="project" value="TreeGrafter"/>
</dbReference>
<dbReference type="EMBL" id="JZWI01000022">
    <property type="protein sequence ID" value="KLN54532.1"/>
    <property type="molecule type" value="Genomic_DNA"/>
</dbReference>
<evidence type="ECO:0000259" key="13">
    <source>
        <dbReference type="Pfam" id="PF07715"/>
    </source>
</evidence>
<dbReference type="Gene3D" id="2.40.170.20">
    <property type="entry name" value="TonB-dependent receptor, beta-barrel domain"/>
    <property type="match status" value="1"/>
</dbReference>
<feature type="domain" description="TonB-dependent receptor plug" evidence="13">
    <location>
        <begin position="94"/>
        <end position="194"/>
    </location>
</feature>
<keyword evidence="9 10" id="KW-0998">Cell outer membrane</keyword>
<proteinExistence type="inferred from homology"/>
<dbReference type="CDD" id="cd01347">
    <property type="entry name" value="ligand_gated_channel"/>
    <property type="match status" value="1"/>
</dbReference>
<organism evidence="14 15">
    <name type="scientific">Variovorax paradoxus</name>
    <dbReference type="NCBI Taxonomy" id="34073"/>
    <lineage>
        <taxon>Bacteria</taxon>
        <taxon>Pseudomonadati</taxon>
        <taxon>Pseudomonadota</taxon>
        <taxon>Betaproteobacteria</taxon>
        <taxon>Burkholderiales</taxon>
        <taxon>Comamonadaceae</taxon>
        <taxon>Variovorax</taxon>
    </lineage>
</organism>
<evidence type="ECO:0000256" key="7">
    <source>
        <dbReference type="ARBA" id="ARBA00023136"/>
    </source>
</evidence>
<protein>
    <submittedName>
        <fullName evidence="14">Ferrichrome receptor FcuA</fullName>
    </submittedName>
</protein>
<evidence type="ECO:0000256" key="6">
    <source>
        <dbReference type="ARBA" id="ARBA00023077"/>
    </source>
</evidence>
<feature type="domain" description="TonB-dependent receptor-like beta-barrel" evidence="12">
    <location>
        <begin position="313"/>
        <end position="709"/>
    </location>
</feature>
<dbReference type="InterPro" id="IPR012910">
    <property type="entry name" value="Plug_dom"/>
</dbReference>
<dbReference type="InterPro" id="IPR039426">
    <property type="entry name" value="TonB-dep_rcpt-like"/>
</dbReference>
<accession>A0A0H2M1E6</accession>
<evidence type="ECO:0000256" key="9">
    <source>
        <dbReference type="ARBA" id="ARBA00023237"/>
    </source>
</evidence>
<dbReference type="PANTHER" id="PTHR32552:SF82">
    <property type="entry name" value="FCUA PROTEIN"/>
    <property type="match status" value="1"/>
</dbReference>
<keyword evidence="3 10" id="KW-0813">Transport</keyword>
<evidence type="ECO:0000256" key="2">
    <source>
        <dbReference type="ARBA" id="ARBA00009810"/>
    </source>
</evidence>
<dbReference type="InterPro" id="IPR000531">
    <property type="entry name" value="Beta-barrel_TonB"/>
</dbReference>
<gene>
    <name evidence="14" type="primary">fcuA3</name>
    <name evidence="14" type="ORF">VPARA_41730</name>
</gene>
<dbReference type="Pfam" id="PF07715">
    <property type="entry name" value="Plug"/>
    <property type="match status" value="1"/>
</dbReference>
<dbReference type="Pfam" id="PF00593">
    <property type="entry name" value="TonB_dep_Rec_b-barrel"/>
    <property type="match status" value="1"/>
</dbReference>
<dbReference type="Proteomes" id="UP000035170">
    <property type="component" value="Unassembled WGS sequence"/>
</dbReference>
<dbReference type="NCBIfam" id="TIGR01783">
    <property type="entry name" value="TonB-siderophor"/>
    <property type="match status" value="1"/>
</dbReference>
<keyword evidence="7 10" id="KW-0472">Membrane</keyword>
<evidence type="ECO:0000313" key="15">
    <source>
        <dbReference type="Proteomes" id="UP000035170"/>
    </source>
</evidence>